<dbReference type="AlphaFoldDB" id="Q1II78"/>
<dbReference type="KEGG" id="aba:Acid345_4422"/>
<reference evidence="1 2" key="1">
    <citation type="journal article" date="2009" name="Appl. Environ. Microbiol.">
        <title>Three genomes from the phylum Acidobacteria provide insight into the lifestyles of these microorganisms in soils.</title>
        <authorList>
            <person name="Ward N.L."/>
            <person name="Challacombe J.F."/>
            <person name="Janssen P.H."/>
            <person name="Henrissat B."/>
            <person name="Coutinho P.M."/>
            <person name="Wu M."/>
            <person name="Xie G."/>
            <person name="Haft D.H."/>
            <person name="Sait M."/>
            <person name="Badger J."/>
            <person name="Barabote R.D."/>
            <person name="Bradley B."/>
            <person name="Brettin T.S."/>
            <person name="Brinkac L.M."/>
            <person name="Bruce D."/>
            <person name="Creasy T."/>
            <person name="Daugherty S.C."/>
            <person name="Davidsen T.M."/>
            <person name="DeBoy R.T."/>
            <person name="Detter J.C."/>
            <person name="Dodson R.J."/>
            <person name="Durkin A.S."/>
            <person name="Ganapathy A."/>
            <person name="Gwinn-Giglio M."/>
            <person name="Han C.S."/>
            <person name="Khouri H."/>
            <person name="Kiss H."/>
            <person name="Kothari S.P."/>
            <person name="Madupu R."/>
            <person name="Nelson K.E."/>
            <person name="Nelson W.C."/>
            <person name="Paulsen I."/>
            <person name="Penn K."/>
            <person name="Ren Q."/>
            <person name="Rosovitz M.J."/>
            <person name="Selengut J.D."/>
            <person name="Shrivastava S."/>
            <person name="Sullivan S.A."/>
            <person name="Tapia R."/>
            <person name="Thompson L.S."/>
            <person name="Watkins K.L."/>
            <person name="Yang Q."/>
            <person name="Yu C."/>
            <person name="Zafar N."/>
            <person name="Zhou L."/>
            <person name="Kuske C.R."/>
        </authorList>
    </citation>
    <scope>NUCLEOTIDE SEQUENCE [LARGE SCALE GENOMIC DNA]</scope>
    <source>
        <strain evidence="1 2">Ellin345</strain>
    </source>
</reference>
<dbReference type="HOGENOM" id="CLU_1501624_0_0_0"/>
<dbReference type="EnsemblBacteria" id="ABF43422">
    <property type="protein sequence ID" value="ABF43422"/>
    <property type="gene ID" value="Acid345_4422"/>
</dbReference>
<name>Q1II78_KORVE</name>
<evidence type="ECO:0000313" key="2">
    <source>
        <dbReference type="Proteomes" id="UP000002432"/>
    </source>
</evidence>
<gene>
    <name evidence="1" type="ordered locus">Acid345_4422</name>
</gene>
<dbReference type="STRING" id="204669.Acid345_4422"/>
<evidence type="ECO:0000313" key="1">
    <source>
        <dbReference type="EMBL" id="ABF43422.1"/>
    </source>
</evidence>
<proteinExistence type="predicted"/>
<dbReference type="eggNOG" id="ENOG5033KH1">
    <property type="taxonomic scope" value="Bacteria"/>
</dbReference>
<dbReference type="EMBL" id="CP000360">
    <property type="protein sequence ID" value="ABF43422.1"/>
    <property type="molecule type" value="Genomic_DNA"/>
</dbReference>
<accession>Q1II78</accession>
<organism evidence="1 2">
    <name type="scientific">Koribacter versatilis (strain Ellin345)</name>
    <dbReference type="NCBI Taxonomy" id="204669"/>
    <lineage>
        <taxon>Bacteria</taxon>
        <taxon>Pseudomonadati</taxon>
        <taxon>Acidobacteriota</taxon>
        <taxon>Terriglobia</taxon>
        <taxon>Terriglobales</taxon>
        <taxon>Candidatus Korobacteraceae</taxon>
        <taxon>Candidatus Korobacter</taxon>
    </lineage>
</organism>
<keyword evidence="2" id="KW-1185">Reference proteome</keyword>
<dbReference type="Proteomes" id="UP000002432">
    <property type="component" value="Chromosome"/>
</dbReference>
<protein>
    <submittedName>
        <fullName evidence="1">Uncharacterized protein</fullName>
    </submittedName>
</protein>
<sequence length="179" mass="19568">MTRESDGDAGEVVGWPRRAENARGRLKMRKQENEAASPYAQNCCIEIHDSELDDISLKGADAVLHFPKVYVHSSAGRPSIDRGTGWGQEAVLRIGNAMITGVFLEESRTANGGVHSLWDGALTIDGTVSDNLVPIPLDVHGAVELEIQCWGETVRISGDSARLELIGEPKYIERFEPEN</sequence>